<dbReference type="InterPro" id="IPR036388">
    <property type="entry name" value="WH-like_DNA-bd_sf"/>
</dbReference>
<comment type="caution">
    <text evidence="1">The sequence shown here is derived from an EMBL/GenBank/DDBJ whole genome shotgun (WGS) entry which is preliminary data.</text>
</comment>
<dbReference type="Gene3D" id="3.30.565.60">
    <property type="match status" value="1"/>
</dbReference>
<dbReference type="PANTHER" id="PTHR30595">
    <property type="entry name" value="GLPR-RELATED TRANSCRIPTIONAL REPRESSOR"/>
    <property type="match status" value="1"/>
</dbReference>
<dbReference type="PANTHER" id="PTHR30595:SF6">
    <property type="entry name" value="SCHLAFEN ALBA-2 DOMAIN-CONTAINING PROTEIN"/>
    <property type="match status" value="1"/>
</dbReference>
<proteinExistence type="predicted"/>
<dbReference type="SUPFAM" id="SSF46785">
    <property type="entry name" value="Winged helix' DNA-binding domain"/>
    <property type="match status" value="1"/>
</dbReference>
<evidence type="ECO:0000313" key="1">
    <source>
        <dbReference type="EMBL" id="HGK53437.1"/>
    </source>
</evidence>
<dbReference type="Gene3D" id="1.10.10.10">
    <property type="entry name" value="Winged helix-like DNA-binding domain superfamily/Winged helix DNA-binding domain"/>
    <property type="match status" value="1"/>
</dbReference>
<name>A0A7V3ZSC8_UNCW3</name>
<organism evidence="1">
    <name type="scientific">candidate division WOR-3 bacterium</name>
    <dbReference type="NCBI Taxonomy" id="2052148"/>
    <lineage>
        <taxon>Bacteria</taxon>
        <taxon>Bacteria division WOR-3</taxon>
    </lineage>
</organism>
<reference evidence="1" key="1">
    <citation type="journal article" date="2020" name="mSystems">
        <title>Genome- and Community-Level Interaction Insights into Carbon Utilization and Element Cycling Functions of Hydrothermarchaeota in Hydrothermal Sediment.</title>
        <authorList>
            <person name="Zhou Z."/>
            <person name="Liu Y."/>
            <person name="Xu W."/>
            <person name="Pan J."/>
            <person name="Luo Z.H."/>
            <person name="Li M."/>
        </authorList>
    </citation>
    <scope>NUCLEOTIDE SEQUENCE [LARGE SCALE GENOMIC DNA]</scope>
    <source>
        <strain evidence="1">SpSt-695</strain>
    </source>
</reference>
<accession>A0A7V3ZSC8</accession>
<dbReference type="InterPro" id="IPR036390">
    <property type="entry name" value="WH_DNA-bd_sf"/>
</dbReference>
<dbReference type="AlphaFoldDB" id="A0A7V3ZSC8"/>
<dbReference type="InterPro" id="IPR038475">
    <property type="entry name" value="RecG_C_sf"/>
</dbReference>
<protein>
    <submittedName>
        <fullName evidence="1">Transcriptional regulator</fullName>
    </submittedName>
</protein>
<gene>
    <name evidence="1" type="ORF">ENU72_00225</name>
</gene>
<sequence>MYFLLEKSGRTWDELFEERASFEDIDLPTLEKFKNLSIDRIPSIIQEKDWKIILEKLKLVENGKIKRACILLFGKDPQKFYIQSLVKIGKFKTQTEIISNDIVGGNLFKQLENTLDMLKTKYLISEIKFEGIQRKEIIEYPYEALREAIINALIHRDYSGTSNIQIRIYKDKLVIMNEGKLPQDLPVEKLKTEHISKPRNPLLASVFYFAGFIESWGRGTLKILEACKNQGLPEPDFQNENGVMKVILYKDVYTEEYLKNLGLKERQIKAVLYVKEKGKITLSEYKKLAKEGISERTLRRELKDLVDKNILKSKGEKKGRYYELSK</sequence>
<dbReference type="EMBL" id="DTDP01000009">
    <property type="protein sequence ID" value="HGK53437.1"/>
    <property type="molecule type" value="Genomic_DNA"/>
</dbReference>
<dbReference type="Pfam" id="PF13749">
    <property type="entry name" value="HATPase_c_4"/>
    <property type="match status" value="1"/>
</dbReference>